<organism evidence="1 2">
    <name type="scientific">Rhodohalobacter mucosus</name>
    <dbReference type="NCBI Taxonomy" id="2079485"/>
    <lineage>
        <taxon>Bacteria</taxon>
        <taxon>Pseudomonadati</taxon>
        <taxon>Balneolota</taxon>
        <taxon>Balneolia</taxon>
        <taxon>Balneolales</taxon>
        <taxon>Balneolaceae</taxon>
        <taxon>Rhodohalobacter</taxon>
    </lineage>
</organism>
<dbReference type="Proteomes" id="UP000245533">
    <property type="component" value="Unassembled WGS sequence"/>
</dbReference>
<proteinExistence type="predicted"/>
<dbReference type="OrthoDB" id="1522117at2"/>
<dbReference type="RefSeq" id="WP_109646898.1">
    <property type="nucleotide sequence ID" value="NZ_QGGB01000007.1"/>
</dbReference>
<comment type="caution">
    <text evidence="1">The sequence shown here is derived from an EMBL/GenBank/DDBJ whole genome shotgun (WGS) entry which is preliminary data.</text>
</comment>
<name>A0A316TT12_9BACT</name>
<gene>
    <name evidence="1" type="ORF">DDZ15_09635</name>
</gene>
<reference evidence="1 2" key="1">
    <citation type="submission" date="2018-05" db="EMBL/GenBank/DDBJ databases">
        <title>Rhodohalobacter halophilus gen. nov., sp. nov., a moderately halophilic member of the family Balneolaceae.</title>
        <authorList>
            <person name="Liu Z.-W."/>
        </authorList>
    </citation>
    <scope>NUCLEOTIDE SEQUENCE [LARGE SCALE GENOMIC DNA]</scope>
    <source>
        <strain evidence="1 2">8A47</strain>
    </source>
</reference>
<sequence length="464" mass="51452">MKKIVSDLNIGRSNSGLDMFCDLTLNEQHLYRMKCESFVANLMKYIRLCMTGHREPKYWNTQYGERNITAINVKEDGDVDITVDNWIDYNGGNVQMLCIQGVYGLDGLNGQFSVHEGETPFIHERISRYNWRIKGIAPSVSGSWDGVSGIGIGSYHKTEWWNIYQRMPLKWFPIIGTDARAVKASDLCLPGYFKRGCNQGSVSISSVLTDQKSSKFTISRPFTNESGVVKQIAEIGLKSALYANDMLMARDVLGSPVHLEHASTLSLDYEILSEIENFNQDTNLNGSNGGWTEQFILALHRCANPNASHSSGVEWNLACGLGGGGTGISPDTSTNIHAWQFGVRLGEDNKFVSMTDTNLTPDDNNKHGISHGYEDGSLVHHGMHIGDLVVDDVANEVYFPVERIFENRGATPITVREIGLYGNRTNSIAYSPYLLARRALAETDQFTIQPGESVKVGFNCKAVV</sequence>
<dbReference type="EMBL" id="QGGB01000007">
    <property type="protein sequence ID" value="PWN06105.1"/>
    <property type="molecule type" value="Genomic_DNA"/>
</dbReference>
<dbReference type="AlphaFoldDB" id="A0A316TT12"/>
<accession>A0A316TT12</accession>
<keyword evidence="2" id="KW-1185">Reference proteome</keyword>
<evidence type="ECO:0000313" key="2">
    <source>
        <dbReference type="Proteomes" id="UP000245533"/>
    </source>
</evidence>
<protein>
    <submittedName>
        <fullName evidence="1">Uncharacterized protein</fullName>
    </submittedName>
</protein>
<evidence type="ECO:0000313" key="1">
    <source>
        <dbReference type="EMBL" id="PWN06105.1"/>
    </source>
</evidence>